<protein>
    <submittedName>
        <fullName evidence="1">Uncharacterized protein</fullName>
    </submittedName>
</protein>
<organism evidence="1 2">
    <name type="scientific">Muribacter muris</name>
    <dbReference type="NCBI Taxonomy" id="67855"/>
    <lineage>
        <taxon>Bacteria</taxon>
        <taxon>Pseudomonadati</taxon>
        <taxon>Pseudomonadota</taxon>
        <taxon>Gammaproteobacteria</taxon>
        <taxon>Pasteurellales</taxon>
        <taxon>Pasteurellaceae</taxon>
        <taxon>Muribacter</taxon>
    </lineage>
</organism>
<name>A0A4Y9K1G7_9PAST</name>
<dbReference type="AlphaFoldDB" id="A0A4Y9K1G7"/>
<evidence type="ECO:0000313" key="2">
    <source>
        <dbReference type="Proteomes" id="UP000297396"/>
    </source>
</evidence>
<sequence>MPVPFATVKFADTPSLPFRPIEPSLPFNTTPLPSAPFTPITPSLPSFPTVIFVNVTLSAVAIS</sequence>
<reference evidence="1 2" key="1">
    <citation type="submission" date="2019-03" db="EMBL/GenBank/DDBJ databases">
        <title>Diversity of the mouse oral microbiome.</title>
        <authorList>
            <person name="Joseph S."/>
            <person name="Aduse-Opoku J."/>
            <person name="Curtis M."/>
            <person name="Wade W."/>
            <person name="Hashim A."/>
        </authorList>
    </citation>
    <scope>NUCLEOTIDE SEQUENCE [LARGE SCALE GENOMIC DNA]</scope>
    <source>
        <strain evidence="1 2">WT12</strain>
    </source>
</reference>
<dbReference type="EMBL" id="SPPA01000009">
    <property type="protein sequence ID" value="TFV10999.1"/>
    <property type="molecule type" value="Genomic_DNA"/>
</dbReference>
<evidence type="ECO:0000313" key="1">
    <source>
        <dbReference type="EMBL" id="TFV10999.1"/>
    </source>
</evidence>
<dbReference type="OrthoDB" id="5692558at2"/>
<accession>A0A4Y9K1G7</accession>
<proteinExistence type="predicted"/>
<comment type="caution">
    <text evidence="1">The sequence shown here is derived from an EMBL/GenBank/DDBJ whole genome shotgun (WGS) entry which is preliminary data.</text>
</comment>
<dbReference type="Proteomes" id="UP000297396">
    <property type="component" value="Unassembled WGS sequence"/>
</dbReference>
<gene>
    <name evidence="1" type="ORF">E4T80_05235</name>
</gene>